<evidence type="ECO:0000313" key="2">
    <source>
        <dbReference type="EMBL" id="AVB77156.1"/>
    </source>
</evidence>
<dbReference type="InterPro" id="IPR002912">
    <property type="entry name" value="ACT_dom"/>
</dbReference>
<dbReference type="InterPro" id="IPR045865">
    <property type="entry name" value="ACT-like_dom_sf"/>
</dbReference>
<dbReference type="Gene3D" id="3.30.70.260">
    <property type="match status" value="1"/>
</dbReference>
<protein>
    <submittedName>
        <fullName evidence="2">Transcriptional regulator</fullName>
    </submittedName>
</protein>
<organism evidence="2 3">
    <name type="scientific">Methanococcus maripaludis</name>
    <name type="common">Methanococcus deltae</name>
    <dbReference type="NCBI Taxonomy" id="39152"/>
    <lineage>
        <taxon>Archaea</taxon>
        <taxon>Methanobacteriati</taxon>
        <taxon>Methanobacteriota</taxon>
        <taxon>Methanomada group</taxon>
        <taxon>Methanococci</taxon>
        <taxon>Methanococcales</taxon>
        <taxon>Methanococcaceae</taxon>
        <taxon>Methanococcus</taxon>
    </lineage>
</organism>
<name>A0A2L1CDI9_METMI</name>
<dbReference type="KEGG" id="mmad:MMJJ_17850"/>
<dbReference type="Gene3D" id="1.10.10.10">
    <property type="entry name" value="Winged helix-like DNA-binding domain superfamily/Winged helix DNA-binding domain"/>
    <property type="match status" value="1"/>
</dbReference>
<dbReference type="InterPro" id="IPR036390">
    <property type="entry name" value="WH_DNA-bd_sf"/>
</dbReference>
<dbReference type="PROSITE" id="PS51671">
    <property type="entry name" value="ACT"/>
    <property type="match status" value="1"/>
</dbReference>
<dbReference type="Pfam" id="PF02082">
    <property type="entry name" value="Rrf2"/>
    <property type="match status" value="1"/>
</dbReference>
<reference evidence="3" key="1">
    <citation type="journal article" date="2018" name="Genome Announc.">
        <title>Complete Genome Sequence of the Methanococcus maripaludis Type Strain JJ (DSM 2067), a Model for Selenoprotein Synthesis in Archaea.</title>
        <authorList>
            <person name="Poehlein A."/>
            <person name="Heym D."/>
            <person name="Quitzke V."/>
            <person name="Fersch J."/>
            <person name="Daniel R."/>
            <person name="Rother M."/>
        </authorList>
    </citation>
    <scope>NUCLEOTIDE SEQUENCE [LARGE SCALE GENOMIC DNA]</scope>
    <source>
        <strain evidence="3">DSM 2067</strain>
    </source>
</reference>
<feature type="domain" description="ACT" evidence="1">
    <location>
        <begin position="92"/>
        <end position="158"/>
    </location>
</feature>
<dbReference type="EMBL" id="CP026606">
    <property type="protein sequence ID" value="AVB77156.1"/>
    <property type="molecule type" value="Genomic_DNA"/>
</dbReference>
<sequence>MILFKLFDLHVVKLMKIDGLTEKILTLLKKHSTTREIAAELETHPKNIDRYIRVLRDLGFVETKKGKTGGVFLTNEGRYVLKKKNINLITIKVQVVAEDKIGLLASISSKISEINGNILSTTLEKEGNKVRVWLVIENLEFNDLKDNLKEITDKVVLL</sequence>
<dbReference type="Proteomes" id="UP000239462">
    <property type="component" value="Chromosome"/>
</dbReference>
<evidence type="ECO:0000313" key="3">
    <source>
        <dbReference type="Proteomes" id="UP000239462"/>
    </source>
</evidence>
<dbReference type="AlphaFoldDB" id="A0A2L1CDI9"/>
<dbReference type="SUPFAM" id="SSF55021">
    <property type="entry name" value="ACT-like"/>
    <property type="match status" value="1"/>
</dbReference>
<dbReference type="InterPro" id="IPR000944">
    <property type="entry name" value="Tscrpt_reg_Rrf2"/>
</dbReference>
<proteinExistence type="predicted"/>
<dbReference type="InterPro" id="IPR036388">
    <property type="entry name" value="WH-like_DNA-bd_sf"/>
</dbReference>
<dbReference type="SUPFAM" id="SSF46785">
    <property type="entry name" value="Winged helix' DNA-binding domain"/>
    <property type="match status" value="1"/>
</dbReference>
<evidence type="ECO:0000259" key="1">
    <source>
        <dbReference type="PROSITE" id="PS51671"/>
    </source>
</evidence>
<gene>
    <name evidence="2" type="ORF">MMJJ_17850</name>
</gene>
<accession>A0A2L1CDI9</accession>